<proteinExistence type="inferred from homology"/>
<feature type="transmembrane region" description="Helical" evidence="6">
    <location>
        <begin position="99"/>
        <end position="119"/>
    </location>
</feature>
<feature type="domain" description="EamA" evidence="7">
    <location>
        <begin position="13"/>
        <end position="153"/>
    </location>
</feature>
<dbReference type="InterPro" id="IPR000620">
    <property type="entry name" value="EamA_dom"/>
</dbReference>
<reference evidence="9" key="2">
    <citation type="submission" date="2025-08" db="UniProtKB">
        <authorList>
            <consortium name="RefSeq"/>
        </authorList>
    </citation>
    <scope>IDENTIFICATION</scope>
    <source>
        <tissue evidence="9">Leaves</tissue>
    </source>
</reference>
<comment type="subcellular location">
    <subcellularLocation>
        <location evidence="1 6">Membrane</location>
        <topology evidence="1 6">Multi-pass membrane protein</topology>
    </subcellularLocation>
</comment>
<reference evidence="8" key="1">
    <citation type="journal article" date="2025" name="Foods">
        <title>Unveiling the Microbial Signatures of Arabica Coffee Cherries: Insights into Ripeness Specific Diversity, Functional Traits, and Implications for Quality and Safety.</title>
        <authorList>
            <consortium name="RefSeq"/>
            <person name="Tenea G.N."/>
            <person name="Cifuentes V."/>
            <person name="Reyes P."/>
            <person name="Cevallos-Vallejos M."/>
        </authorList>
    </citation>
    <scope>NUCLEOTIDE SEQUENCE [LARGE SCALE GENOMIC DNA]</scope>
</reference>
<dbReference type="Pfam" id="PF00892">
    <property type="entry name" value="EamA"/>
    <property type="match status" value="2"/>
</dbReference>
<feature type="transmembrane region" description="Helical" evidence="6">
    <location>
        <begin position="139"/>
        <end position="161"/>
    </location>
</feature>
<dbReference type="AlphaFoldDB" id="A0A6P6UXV3"/>
<keyword evidence="8" id="KW-1185">Reference proteome</keyword>
<sequence length="359" mass="39274">MAKRDCFDQWKPVVAMVGVSFASAIVNISLKKALNQGMSHLLFITYRQSISAIFLIPIVCFWERKCWKHLTCGILCSLFFSGLLGATLTQYFFLVGLKYTSPTYTCAFINVVPVITFMLALPLRQEKVNLKISSGRAKVLGTIVCVGGALVLILYKGMPVINAPKSSPAMLQKAKHDTENWVIGSIFLALGGIVWASWFLIQSWIGKSYPYQYCSTALLCFFSAIQSALLCVAVERPNSWTLKGPLQIFTIIYAGIVGSGLGYVSMSWCVKQRGPVFTAAFSPFLQIFVAIFDVSLLHEQINLGSILGSILVIIGMYILLWGKSKEANTDHKNALEKVGDCNHALPVTTPTAAGSITSG</sequence>
<feature type="transmembrane region" description="Helical" evidence="6">
    <location>
        <begin position="74"/>
        <end position="93"/>
    </location>
</feature>
<evidence type="ECO:0000313" key="8">
    <source>
        <dbReference type="Proteomes" id="UP001652660"/>
    </source>
</evidence>
<dbReference type="GO" id="GO:0016020">
    <property type="term" value="C:membrane"/>
    <property type="evidence" value="ECO:0007669"/>
    <property type="project" value="UniProtKB-SubCell"/>
</dbReference>
<evidence type="ECO:0000256" key="4">
    <source>
        <dbReference type="ARBA" id="ARBA00022989"/>
    </source>
</evidence>
<dbReference type="SUPFAM" id="SSF103481">
    <property type="entry name" value="Multidrug resistance efflux transporter EmrE"/>
    <property type="match status" value="2"/>
</dbReference>
<feature type="transmembrane region" description="Helical" evidence="6">
    <location>
        <begin position="181"/>
        <end position="201"/>
    </location>
</feature>
<comment type="similarity">
    <text evidence="2 6">Belongs to the drug/metabolite transporter (DMT) superfamily. Plant drug/metabolite exporter (P-DME) (TC 2.A.7.4) family.</text>
</comment>
<evidence type="ECO:0000256" key="1">
    <source>
        <dbReference type="ARBA" id="ARBA00004141"/>
    </source>
</evidence>
<dbReference type="InterPro" id="IPR030184">
    <property type="entry name" value="WAT1-related"/>
</dbReference>
<dbReference type="GeneID" id="113715402"/>
<evidence type="ECO:0000256" key="5">
    <source>
        <dbReference type="ARBA" id="ARBA00023136"/>
    </source>
</evidence>
<evidence type="ECO:0000256" key="2">
    <source>
        <dbReference type="ARBA" id="ARBA00007635"/>
    </source>
</evidence>
<keyword evidence="3 6" id="KW-0812">Transmembrane</keyword>
<dbReference type="OrthoDB" id="1728340at2759"/>
<feature type="transmembrane region" description="Helical" evidence="6">
    <location>
        <begin position="246"/>
        <end position="264"/>
    </location>
</feature>
<gene>
    <name evidence="9" type="primary">LOC113715402</name>
</gene>
<protein>
    <recommendedName>
        <fullName evidence="6">WAT1-related protein</fullName>
    </recommendedName>
</protein>
<feature type="domain" description="EamA" evidence="7">
    <location>
        <begin position="183"/>
        <end position="320"/>
    </location>
</feature>
<dbReference type="Proteomes" id="UP001652660">
    <property type="component" value="Chromosome 11c"/>
</dbReference>
<dbReference type="PANTHER" id="PTHR31218">
    <property type="entry name" value="WAT1-RELATED PROTEIN"/>
    <property type="match status" value="1"/>
</dbReference>
<dbReference type="GO" id="GO:0022857">
    <property type="term" value="F:transmembrane transporter activity"/>
    <property type="evidence" value="ECO:0007669"/>
    <property type="project" value="InterPro"/>
</dbReference>
<feature type="transmembrane region" description="Helical" evidence="6">
    <location>
        <begin position="213"/>
        <end position="234"/>
    </location>
</feature>
<evidence type="ECO:0000313" key="9">
    <source>
        <dbReference type="RefSeq" id="XP_027095385.1"/>
    </source>
</evidence>
<feature type="transmembrane region" description="Helical" evidence="6">
    <location>
        <begin position="303"/>
        <end position="322"/>
    </location>
</feature>
<feature type="transmembrane region" description="Helical" evidence="6">
    <location>
        <begin position="12"/>
        <end position="30"/>
    </location>
</feature>
<evidence type="ECO:0000256" key="3">
    <source>
        <dbReference type="ARBA" id="ARBA00022692"/>
    </source>
</evidence>
<dbReference type="RefSeq" id="XP_027095385.1">
    <property type="nucleotide sequence ID" value="XM_027239584.2"/>
</dbReference>
<organism evidence="8 9">
    <name type="scientific">Coffea arabica</name>
    <name type="common">Arabian coffee</name>
    <dbReference type="NCBI Taxonomy" id="13443"/>
    <lineage>
        <taxon>Eukaryota</taxon>
        <taxon>Viridiplantae</taxon>
        <taxon>Streptophyta</taxon>
        <taxon>Embryophyta</taxon>
        <taxon>Tracheophyta</taxon>
        <taxon>Spermatophyta</taxon>
        <taxon>Magnoliopsida</taxon>
        <taxon>eudicotyledons</taxon>
        <taxon>Gunneridae</taxon>
        <taxon>Pentapetalae</taxon>
        <taxon>asterids</taxon>
        <taxon>lamiids</taxon>
        <taxon>Gentianales</taxon>
        <taxon>Rubiaceae</taxon>
        <taxon>Ixoroideae</taxon>
        <taxon>Gardenieae complex</taxon>
        <taxon>Bertiereae - Coffeeae clade</taxon>
        <taxon>Coffeeae</taxon>
        <taxon>Coffea</taxon>
    </lineage>
</organism>
<accession>A0A6P6UXV3</accession>
<evidence type="ECO:0000259" key="7">
    <source>
        <dbReference type="Pfam" id="PF00892"/>
    </source>
</evidence>
<feature type="transmembrane region" description="Helical" evidence="6">
    <location>
        <begin position="276"/>
        <end position="297"/>
    </location>
</feature>
<feature type="transmembrane region" description="Helical" evidence="6">
    <location>
        <begin position="42"/>
        <end position="62"/>
    </location>
</feature>
<evidence type="ECO:0000256" key="6">
    <source>
        <dbReference type="RuleBase" id="RU363077"/>
    </source>
</evidence>
<dbReference type="InterPro" id="IPR037185">
    <property type="entry name" value="EmrE-like"/>
</dbReference>
<keyword evidence="5 6" id="KW-0472">Membrane</keyword>
<keyword evidence="4 6" id="KW-1133">Transmembrane helix</keyword>
<name>A0A6P6UXV3_COFAR</name>